<proteinExistence type="predicted"/>
<sequence>MSLSGLRNQTITVTKTGPTVDFHGVRAAGADITERVRIQLIDETIVDVNGREMFVKALIFFRKDANVETEDLISVLGQKMELLILEQVPGGDGRIHHLEGKVGRRSRPN</sequence>
<gene>
    <name evidence="1" type="ORF">LCGC14_1167040</name>
</gene>
<dbReference type="EMBL" id="LAZR01005737">
    <property type="protein sequence ID" value="KKM97531.1"/>
    <property type="molecule type" value="Genomic_DNA"/>
</dbReference>
<protein>
    <submittedName>
        <fullName evidence="1">Uncharacterized protein</fullName>
    </submittedName>
</protein>
<dbReference type="AlphaFoldDB" id="A0A0F9MDV8"/>
<reference evidence="1" key="1">
    <citation type="journal article" date="2015" name="Nature">
        <title>Complex archaea that bridge the gap between prokaryotes and eukaryotes.</title>
        <authorList>
            <person name="Spang A."/>
            <person name="Saw J.H."/>
            <person name="Jorgensen S.L."/>
            <person name="Zaremba-Niedzwiedzka K."/>
            <person name="Martijn J."/>
            <person name="Lind A.E."/>
            <person name="van Eijk R."/>
            <person name="Schleper C."/>
            <person name="Guy L."/>
            <person name="Ettema T.J."/>
        </authorList>
    </citation>
    <scope>NUCLEOTIDE SEQUENCE</scope>
</reference>
<accession>A0A0F9MDV8</accession>
<name>A0A0F9MDV8_9ZZZZ</name>
<evidence type="ECO:0000313" key="1">
    <source>
        <dbReference type="EMBL" id="KKM97531.1"/>
    </source>
</evidence>
<comment type="caution">
    <text evidence="1">The sequence shown here is derived from an EMBL/GenBank/DDBJ whole genome shotgun (WGS) entry which is preliminary data.</text>
</comment>
<organism evidence="1">
    <name type="scientific">marine sediment metagenome</name>
    <dbReference type="NCBI Taxonomy" id="412755"/>
    <lineage>
        <taxon>unclassified sequences</taxon>
        <taxon>metagenomes</taxon>
        <taxon>ecological metagenomes</taxon>
    </lineage>
</organism>